<evidence type="ECO:0000313" key="2">
    <source>
        <dbReference type="Proteomes" id="UP000001635"/>
    </source>
</evidence>
<sequence length="131" mass="14990">MSPSINQLISYLLLLCISATVTPLNLFHQHKEETHCNLTGTAHEIDPCHSSIYHADEKEKHHCEHESHLIEEQNQCKLCKFITSHRYEYIANKEDNGTANLFSKSLTPFKTFFITDSFSNVIFSRGPPSIV</sequence>
<dbReference type="HOGENOM" id="CLU_1924111_0_0_10"/>
<proteinExistence type="predicted"/>
<protein>
    <submittedName>
        <fullName evidence="1">Uncharacterized protein</fullName>
    </submittedName>
</protein>
<dbReference type="KEGG" id="cmr:Cycma_4550"/>
<dbReference type="EMBL" id="CP002955">
    <property type="protein sequence ID" value="AEL28239.1"/>
    <property type="molecule type" value="Genomic_DNA"/>
</dbReference>
<name>G0J1N0_CYCMS</name>
<dbReference type="Proteomes" id="UP000001635">
    <property type="component" value="Chromosome"/>
</dbReference>
<keyword evidence="2" id="KW-1185">Reference proteome</keyword>
<gene>
    <name evidence="1" type="ordered locus">Cycma_4550</name>
</gene>
<accession>G0J1N0</accession>
<organism evidence="1 2">
    <name type="scientific">Cyclobacterium marinum (strain ATCC 25205 / DSM 745 / LMG 13164 / NCIMB 1802)</name>
    <name type="common">Flectobacillus marinus</name>
    <dbReference type="NCBI Taxonomy" id="880070"/>
    <lineage>
        <taxon>Bacteria</taxon>
        <taxon>Pseudomonadati</taxon>
        <taxon>Bacteroidota</taxon>
        <taxon>Cytophagia</taxon>
        <taxon>Cytophagales</taxon>
        <taxon>Cyclobacteriaceae</taxon>
        <taxon>Cyclobacterium</taxon>
    </lineage>
</organism>
<dbReference type="AlphaFoldDB" id="G0J1N0"/>
<reference evidence="2" key="1">
    <citation type="submission" date="2011-07" db="EMBL/GenBank/DDBJ databases">
        <title>The complete genome of Cyclobacterium marinum DSM 745.</title>
        <authorList>
            <person name="Lucas S."/>
            <person name="Han J."/>
            <person name="Lapidus A."/>
            <person name="Bruce D."/>
            <person name="Goodwin L."/>
            <person name="Pitluck S."/>
            <person name="Peters L."/>
            <person name="Kyrpides N."/>
            <person name="Mavromatis K."/>
            <person name="Ivanova N."/>
            <person name="Ovchinnikova G."/>
            <person name="Chertkov O."/>
            <person name="Detter J.C."/>
            <person name="Tapia R."/>
            <person name="Han C."/>
            <person name="Land M."/>
            <person name="Hauser L."/>
            <person name="Markowitz V."/>
            <person name="Cheng J.-F."/>
            <person name="Hugenholtz P."/>
            <person name="Woyke T."/>
            <person name="Wu D."/>
            <person name="Tindall B."/>
            <person name="Schuetze A."/>
            <person name="Brambilla E."/>
            <person name="Klenk H.-P."/>
            <person name="Eisen J.A."/>
        </authorList>
    </citation>
    <scope>NUCLEOTIDE SEQUENCE [LARGE SCALE GENOMIC DNA]</scope>
    <source>
        <strain evidence="2">ATCC 25205 / DSM 745 / LMG 13164 / NCIMB 1802</strain>
    </source>
</reference>
<dbReference type="RefSeq" id="WP_014022523.1">
    <property type="nucleotide sequence ID" value="NC_015914.1"/>
</dbReference>
<evidence type="ECO:0000313" key="1">
    <source>
        <dbReference type="EMBL" id="AEL28239.1"/>
    </source>
</evidence>